<evidence type="ECO:0000313" key="2">
    <source>
        <dbReference type="EMBL" id="MBB6112802.1"/>
    </source>
</evidence>
<dbReference type="InterPro" id="IPR021314">
    <property type="entry name" value="DUF2911"/>
</dbReference>
<comment type="caution">
    <text evidence="3">The sequence shown here is derived from an EMBL/GenBank/DDBJ whole genome shotgun (WGS) entry which is preliminary data.</text>
</comment>
<dbReference type="STRING" id="354630.SAMN05421821_12218"/>
<feature type="chain" id="PRO_5044563200" description="DUF2911 domain-containing protein" evidence="1">
    <location>
        <begin position="23"/>
        <end position="283"/>
    </location>
</feature>
<proteinExistence type="predicted"/>
<organism evidence="3 5">
    <name type="scientific">Mucilaginibacter lappiensis</name>
    <dbReference type="NCBI Taxonomy" id="354630"/>
    <lineage>
        <taxon>Bacteria</taxon>
        <taxon>Pseudomonadati</taxon>
        <taxon>Bacteroidota</taxon>
        <taxon>Sphingobacteriia</taxon>
        <taxon>Sphingobacteriales</taxon>
        <taxon>Sphingobacteriaceae</taxon>
        <taxon>Mucilaginibacter</taxon>
    </lineage>
</organism>
<gene>
    <name evidence="3" type="ORF">HDF22_003927</name>
    <name evidence="2" type="ORF">HDF23_005585</name>
</gene>
<dbReference type="AlphaFoldDB" id="A0A1N7G324"/>
<name>A0A1N7G324_9SPHI</name>
<keyword evidence="4" id="KW-1185">Reference proteome</keyword>
<dbReference type="Proteomes" id="UP000541583">
    <property type="component" value="Unassembled WGS sequence"/>
</dbReference>
<dbReference type="EMBL" id="JACHCB010000022">
    <property type="protein sequence ID" value="MBB6112802.1"/>
    <property type="molecule type" value="Genomic_DNA"/>
</dbReference>
<feature type="signal peptide" evidence="1">
    <location>
        <begin position="1"/>
        <end position="22"/>
    </location>
</feature>
<keyword evidence="1" id="KW-0732">Signal</keyword>
<dbReference type="EMBL" id="JACHCA010000011">
    <property type="protein sequence ID" value="MBB6129795.1"/>
    <property type="molecule type" value="Genomic_DNA"/>
</dbReference>
<accession>A0A1N7G324</accession>
<evidence type="ECO:0000256" key="1">
    <source>
        <dbReference type="SAM" id="SignalP"/>
    </source>
</evidence>
<dbReference type="RefSeq" id="WP_076378408.1">
    <property type="nucleotide sequence ID" value="NZ_FTMG01000022.1"/>
</dbReference>
<evidence type="ECO:0000313" key="4">
    <source>
        <dbReference type="Proteomes" id="UP000541583"/>
    </source>
</evidence>
<reference evidence="4 5" key="1">
    <citation type="submission" date="2020-08" db="EMBL/GenBank/DDBJ databases">
        <title>Genomic Encyclopedia of Type Strains, Phase IV (KMG-V): Genome sequencing to study the core and pangenomes of soil and plant-associated prokaryotes.</title>
        <authorList>
            <person name="Whitman W."/>
        </authorList>
    </citation>
    <scope>NUCLEOTIDE SEQUENCE [LARGE SCALE GENOMIC DNA]</scope>
    <source>
        <strain evidence="2 4">ANJLi2</strain>
        <strain evidence="3 5">MP601</strain>
    </source>
</reference>
<protein>
    <recommendedName>
        <fullName evidence="6">DUF2911 domain-containing protein</fullName>
    </recommendedName>
</protein>
<sequence length="283" mass="32020">MRKTYLFLATMLLACLCYKSNAQGIPRIPENSTTQTITQDFGLGKIIITYSRPNVKGRRMFGGINPFGEVWRTGANSATTITFTENVIIEGNPVPAGTYSLFSIPDRTDWTIILNKTVKQWGAYSYKQADDLLRFTVKPKRVTEKRETFTIAFSNSTTRSTDLYLVWDHTAVMAHIEATDDAKIMANIDELMKGDRKPYYLNAIQWYYENGKDIDKALGWVAEAEKSSPKSPWFKLWESHLLLKKGDKPGAIAAAEAGIELSKQSNDDEYLRLNLEALNHAKE</sequence>
<evidence type="ECO:0008006" key="6">
    <source>
        <dbReference type="Google" id="ProtNLM"/>
    </source>
</evidence>
<dbReference type="OrthoDB" id="195456at2"/>
<dbReference type="Pfam" id="PF11138">
    <property type="entry name" value="DUF2911"/>
    <property type="match status" value="1"/>
</dbReference>
<dbReference type="Proteomes" id="UP000548326">
    <property type="component" value="Unassembled WGS sequence"/>
</dbReference>
<evidence type="ECO:0000313" key="3">
    <source>
        <dbReference type="EMBL" id="MBB6129795.1"/>
    </source>
</evidence>
<evidence type="ECO:0000313" key="5">
    <source>
        <dbReference type="Proteomes" id="UP000548326"/>
    </source>
</evidence>
<dbReference type="PROSITE" id="PS51257">
    <property type="entry name" value="PROKAR_LIPOPROTEIN"/>
    <property type="match status" value="1"/>
</dbReference>